<gene>
    <name evidence="9" type="ORF">SA2016_3418</name>
</gene>
<evidence type="ECO:0000256" key="7">
    <source>
        <dbReference type="SAM" id="Phobius"/>
    </source>
</evidence>
<reference evidence="9 10" key="1">
    <citation type="submission" date="2016-02" db="EMBL/GenBank/DDBJ databases">
        <title>Complete genome of Sinomonas atrocyanea KCTC 3377.</title>
        <authorList>
            <person name="Kim K.M."/>
        </authorList>
    </citation>
    <scope>NUCLEOTIDE SEQUENCE [LARGE SCALE GENOMIC DNA]</scope>
    <source>
        <strain evidence="9 10">KCTC 3377</strain>
    </source>
</reference>
<evidence type="ECO:0000256" key="6">
    <source>
        <dbReference type="ARBA" id="ARBA00023136"/>
    </source>
</evidence>
<evidence type="ECO:0000256" key="4">
    <source>
        <dbReference type="ARBA" id="ARBA00022692"/>
    </source>
</evidence>
<proteinExistence type="inferred from homology"/>
<evidence type="ECO:0000313" key="10">
    <source>
        <dbReference type="Proteomes" id="UP000070134"/>
    </source>
</evidence>
<dbReference type="KEGG" id="satk:SA2016_3418"/>
<dbReference type="RefSeq" id="WP_066500358.1">
    <property type="nucleotide sequence ID" value="NZ_BJMO01000037.1"/>
</dbReference>
<name>A0A127A3T1_9MICC</name>
<evidence type="ECO:0000256" key="3">
    <source>
        <dbReference type="ARBA" id="ARBA00022475"/>
    </source>
</evidence>
<dbReference type="PATRIC" id="fig|37927.3.peg.3508"/>
<feature type="transmembrane region" description="Helical" evidence="7">
    <location>
        <begin position="97"/>
        <end position="116"/>
    </location>
</feature>
<evidence type="ECO:0000256" key="2">
    <source>
        <dbReference type="ARBA" id="ARBA00008193"/>
    </source>
</evidence>
<dbReference type="EMBL" id="CP014518">
    <property type="protein sequence ID" value="AMM34079.1"/>
    <property type="molecule type" value="Genomic_DNA"/>
</dbReference>
<evidence type="ECO:0000256" key="1">
    <source>
        <dbReference type="ARBA" id="ARBA00004651"/>
    </source>
</evidence>
<keyword evidence="4 7" id="KW-0812">Transmembrane</keyword>
<comment type="similarity">
    <text evidence="2">Belongs to the UPF0126 family.</text>
</comment>
<evidence type="ECO:0000259" key="8">
    <source>
        <dbReference type="Pfam" id="PF03458"/>
    </source>
</evidence>
<dbReference type="Pfam" id="PF03458">
    <property type="entry name" value="Gly_transporter"/>
    <property type="match status" value="2"/>
</dbReference>
<protein>
    <submittedName>
        <fullName evidence="9">Membrane protein</fullName>
    </submittedName>
</protein>
<dbReference type="AlphaFoldDB" id="A0A127A3T1"/>
<feature type="transmembrane region" description="Helical" evidence="7">
    <location>
        <begin position="176"/>
        <end position="197"/>
    </location>
</feature>
<feature type="transmembrane region" description="Helical" evidence="7">
    <location>
        <begin position="6"/>
        <end position="27"/>
    </location>
</feature>
<dbReference type="STRING" id="37927.SA2016_3418"/>
<keyword evidence="3" id="KW-1003">Cell membrane</keyword>
<sequence length="217" mass="22722">MDARTWSLVFDLLGVFFFAVSGCLLAVQKNFDIVGSLMLGSLTGLGGGVIRDLVLGRFPNSFAEPVYLAPPVLAAAVVYFLMPAVQKARRTLLTFDAAGLALFCITGTVTALSYGVNPVSAALLGTVTAIGGGLMRDTVANVRPGLFDRHDLYAIPAMVGAGAVAALWPLGLYSTAAGVVVAVVVFAFRILALRLRWRVPLAASSRHRSGGEAPARE</sequence>
<feature type="domain" description="Glycine transporter" evidence="8">
    <location>
        <begin position="9"/>
        <end position="81"/>
    </location>
</feature>
<keyword evidence="10" id="KW-1185">Reference proteome</keyword>
<evidence type="ECO:0000256" key="5">
    <source>
        <dbReference type="ARBA" id="ARBA00022989"/>
    </source>
</evidence>
<feature type="transmembrane region" description="Helical" evidence="7">
    <location>
        <begin position="34"/>
        <end position="54"/>
    </location>
</feature>
<keyword evidence="6 7" id="KW-0472">Membrane</keyword>
<dbReference type="GO" id="GO:0005886">
    <property type="term" value="C:plasma membrane"/>
    <property type="evidence" value="ECO:0007669"/>
    <property type="project" value="UniProtKB-SubCell"/>
</dbReference>
<organism evidence="9 10">
    <name type="scientific">Sinomonas atrocyanea</name>
    <dbReference type="NCBI Taxonomy" id="37927"/>
    <lineage>
        <taxon>Bacteria</taxon>
        <taxon>Bacillati</taxon>
        <taxon>Actinomycetota</taxon>
        <taxon>Actinomycetes</taxon>
        <taxon>Micrococcales</taxon>
        <taxon>Micrococcaceae</taxon>
        <taxon>Sinomonas</taxon>
    </lineage>
</organism>
<feature type="domain" description="Glycine transporter" evidence="8">
    <location>
        <begin position="94"/>
        <end position="168"/>
    </location>
</feature>
<dbReference type="PANTHER" id="PTHR30506">
    <property type="entry name" value="INNER MEMBRANE PROTEIN"/>
    <property type="match status" value="1"/>
</dbReference>
<accession>A0A127A3T1</accession>
<keyword evidence="5 7" id="KW-1133">Transmembrane helix</keyword>
<dbReference type="PANTHER" id="PTHR30506:SF3">
    <property type="entry name" value="UPF0126 INNER MEMBRANE PROTEIN YADS-RELATED"/>
    <property type="match status" value="1"/>
</dbReference>
<feature type="transmembrane region" description="Helical" evidence="7">
    <location>
        <begin position="66"/>
        <end position="85"/>
    </location>
</feature>
<dbReference type="OrthoDB" id="9791874at2"/>
<evidence type="ECO:0000313" key="9">
    <source>
        <dbReference type="EMBL" id="AMM34079.1"/>
    </source>
</evidence>
<dbReference type="Proteomes" id="UP000070134">
    <property type="component" value="Chromosome"/>
</dbReference>
<dbReference type="InterPro" id="IPR005115">
    <property type="entry name" value="Gly_transporter"/>
</dbReference>
<dbReference type="PROSITE" id="PS51257">
    <property type="entry name" value="PROKAR_LIPOPROTEIN"/>
    <property type="match status" value="1"/>
</dbReference>
<comment type="subcellular location">
    <subcellularLocation>
        <location evidence="1">Cell membrane</location>
        <topology evidence="1">Multi-pass membrane protein</topology>
    </subcellularLocation>
</comment>